<dbReference type="EMBL" id="CP097510">
    <property type="protein sequence ID" value="URE31428.1"/>
    <property type="molecule type" value="Genomic_DNA"/>
</dbReference>
<dbReference type="PANTHER" id="PTHR33199">
    <property type="entry name" value="MACPF DOMAIN-CONTAINING PROTEIN CAD1"/>
    <property type="match status" value="1"/>
</dbReference>
<keyword evidence="3" id="KW-1185">Reference proteome</keyword>
<dbReference type="PANTHER" id="PTHR33199:SF2">
    <property type="entry name" value="OS02G0475300 PROTEIN"/>
    <property type="match status" value="1"/>
</dbReference>
<evidence type="ECO:0000259" key="1">
    <source>
        <dbReference type="PROSITE" id="PS51412"/>
    </source>
</evidence>
<dbReference type="GO" id="GO:2000031">
    <property type="term" value="P:regulation of salicylic acid mediated signaling pathway"/>
    <property type="evidence" value="ECO:0007669"/>
    <property type="project" value="InterPro"/>
</dbReference>
<dbReference type="SMART" id="SM00457">
    <property type="entry name" value="MACPF"/>
    <property type="match status" value="1"/>
</dbReference>
<sequence>MWSPVMGRPGVDRRRQSYFLHVAWDPEMGAEGTVEERALRSLGLGFDLTSDFRLRFAKGYPGRRLVELDEERTWDIALPGGPTIRGASRDVGFDKGDRTRFRSDVLEFNQMSILLNQKSSVQGKVPSGYFNALFNLSGAWLEDAKSTKCLAFDGYFISLYNLHLRSSPLVLREEVKKAVPSKWDPASLCRFIRTFGTHIIVEIAIGGQDVVCVRQSHCSTISSAELKKHLEDLGDFKFSDGRNLYPPHSKDGEGKKKAPKVFLQILQSNYLQLPSYSESSSKEGLSVICSKRGGNVCTSNHSKWLQTVQSSPDAILFKFIPITSLLTGIQGSGYLSHAINLYLRYKPDPEDLQYFLEFQVPYQWAPRYSDYALGPQIKKASNPSLQFRFLGPKLQINTDQVLSDRKLVVGLRLYLEGRKCNRLAIHVQHLSSLPRILRSSASEMCVWQGSEDSDPAFIEPIRWRQYSAVCTSTVKHDPEWLHRVPDGVFVVAGAQLVTKGKWAKTVLHLRLLFAHVPNCTIRKTEWTRAPATSPKRGFLTNMSTAFMQRDALPTTTTTTESAELNSGVCPDGPPVPVQSRKLLKFVDMAEVARGAHNAPGHWLVTAAKLVKEEGKIGLQVKFALLNYVSGTETMSS</sequence>
<organism evidence="2 3">
    <name type="scientific">Musa troglodytarum</name>
    <name type="common">fe'i banana</name>
    <dbReference type="NCBI Taxonomy" id="320322"/>
    <lineage>
        <taxon>Eukaryota</taxon>
        <taxon>Viridiplantae</taxon>
        <taxon>Streptophyta</taxon>
        <taxon>Embryophyta</taxon>
        <taxon>Tracheophyta</taxon>
        <taxon>Spermatophyta</taxon>
        <taxon>Magnoliopsida</taxon>
        <taxon>Liliopsida</taxon>
        <taxon>Zingiberales</taxon>
        <taxon>Musaceae</taxon>
        <taxon>Musa</taxon>
    </lineage>
</organism>
<dbReference type="InterPro" id="IPR020864">
    <property type="entry name" value="MACPF"/>
</dbReference>
<dbReference type="PROSITE" id="PS51412">
    <property type="entry name" value="MACPF_2"/>
    <property type="match status" value="1"/>
</dbReference>
<dbReference type="Pfam" id="PF01823">
    <property type="entry name" value="MACPF"/>
    <property type="match status" value="1"/>
</dbReference>
<dbReference type="AlphaFoldDB" id="A0A9E7HKT8"/>
<dbReference type="GO" id="GO:0005886">
    <property type="term" value="C:plasma membrane"/>
    <property type="evidence" value="ECO:0007669"/>
    <property type="project" value="TreeGrafter"/>
</dbReference>
<reference evidence="2" key="1">
    <citation type="submission" date="2022-05" db="EMBL/GenBank/DDBJ databases">
        <title>The Musa troglodytarum L. genome provides insights into the mechanism of non-climacteric behaviour and enrichment of carotenoids.</title>
        <authorList>
            <person name="Wang J."/>
        </authorList>
    </citation>
    <scope>NUCLEOTIDE SEQUENCE</scope>
    <source>
        <tissue evidence="2">Leaf</tissue>
    </source>
</reference>
<evidence type="ECO:0000313" key="3">
    <source>
        <dbReference type="Proteomes" id="UP001055439"/>
    </source>
</evidence>
<protein>
    <submittedName>
        <fullName evidence="2">MAC/Perforin domain</fullName>
    </submittedName>
</protein>
<gene>
    <name evidence="2" type="ORF">MUK42_06878</name>
</gene>
<evidence type="ECO:0000313" key="2">
    <source>
        <dbReference type="EMBL" id="URE31428.1"/>
    </source>
</evidence>
<dbReference type="OrthoDB" id="1366754at2759"/>
<dbReference type="GO" id="GO:0009626">
    <property type="term" value="P:plant-type hypersensitive response"/>
    <property type="evidence" value="ECO:0007669"/>
    <property type="project" value="TreeGrafter"/>
</dbReference>
<name>A0A9E7HKT8_9LILI</name>
<proteinExistence type="predicted"/>
<dbReference type="InterPro" id="IPR044663">
    <property type="entry name" value="CAD1/NSL1-like"/>
</dbReference>
<dbReference type="Proteomes" id="UP001055439">
    <property type="component" value="Chromosome 8"/>
</dbReference>
<feature type="domain" description="MACPF" evidence="1">
    <location>
        <begin position="25"/>
        <end position="356"/>
    </location>
</feature>
<accession>A0A9E7HKT8</accession>